<dbReference type="InterPro" id="IPR036537">
    <property type="entry name" value="Adaptor_Cbl_N_dom_sf"/>
</dbReference>
<keyword evidence="3" id="KW-1185">Reference proteome</keyword>
<dbReference type="OrthoDB" id="3268478at2759"/>
<dbReference type="CDD" id="cd21037">
    <property type="entry name" value="MLKL_NTD"/>
    <property type="match status" value="1"/>
</dbReference>
<dbReference type="EMBL" id="ML122264">
    <property type="protein sequence ID" value="RPD60767.1"/>
    <property type="molecule type" value="Genomic_DNA"/>
</dbReference>
<feature type="domain" description="Mixed lineage kinase" evidence="1">
    <location>
        <begin position="70"/>
        <end position="172"/>
    </location>
</feature>
<gene>
    <name evidence="2" type="ORF">L227DRAFT_585914</name>
</gene>
<evidence type="ECO:0000259" key="1">
    <source>
        <dbReference type="Pfam" id="PF22215"/>
    </source>
</evidence>
<accession>A0A5C2SBW4</accession>
<dbReference type="GO" id="GO:0007166">
    <property type="term" value="P:cell surface receptor signaling pathway"/>
    <property type="evidence" value="ECO:0007669"/>
    <property type="project" value="InterPro"/>
</dbReference>
<dbReference type="Pfam" id="PF22215">
    <property type="entry name" value="MLKL_N"/>
    <property type="match status" value="1"/>
</dbReference>
<protein>
    <recommendedName>
        <fullName evidence="1">Mixed lineage kinase domain-containing protein</fullName>
    </recommendedName>
</protein>
<dbReference type="AlphaFoldDB" id="A0A5C2SBW4"/>
<evidence type="ECO:0000313" key="2">
    <source>
        <dbReference type="EMBL" id="RPD60767.1"/>
    </source>
</evidence>
<name>A0A5C2SBW4_9APHY</name>
<organism evidence="2 3">
    <name type="scientific">Lentinus tigrinus ALCF2SS1-6</name>
    <dbReference type="NCBI Taxonomy" id="1328759"/>
    <lineage>
        <taxon>Eukaryota</taxon>
        <taxon>Fungi</taxon>
        <taxon>Dikarya</taxon>
        <taxon>Basidiomycota</taxon>
        <taxon>Agaricomycotina</taxon>
        <taxon>Agaricomycetes</taxon>
        <taxon>Polyporales</taxon>
        <taxon>Polyporaceae</taxon>
        <taxon>Lentinus</taxon>
    </lineage>
</organism>
<reference evidence="2" key="1">
    <citation type="journal article" date="2018" name="Genome Biol. Evol.">
        <title>Genomics and development of Lentinus tigrinus, a white-rot wood-decaying mushroom with dimorphic fruiting bodies.</title>
        <authorList>
            <person name="Wu B."/>
            <person name="Xu Z."/>
            <person name="Knudson A."/>
            <person name="Carlson A."/>
            <person name="Chen N."/>
            <person name="Kovaka S."/>
            <person name="LaButti K."/>
            <person name="Lipzen A."/>
            <person name="Pennachio C."/>
            <person name="Riley R."/>
            <person name="Schakwitz W."/>
            <person name="Umezawa K."/>
            <person name="Ohm R.A."/>
            <person name="Grigoriev I.V."/>
            <person name="Nagy L.G."/>
            <person name="Gibbons J."/>
            <person name="Hibbett D."/>
        </authorList>
    </citation>
    <scope>NUCLEOTIDE SEQUENCE [LARGE SCALE GENOMIC DNA]</scope>
    <source>
        <strain evidence="2">ALCF2SS1-6</strain>
    </source>
</reference>
<proteinExistence type="predicted"/>
<evidence type="ECO:0000313" key="3">
    <source>
        <dbReference type="Proteomes" id="UP000313359"/>
    </source>
</evidence>
<dbReference type="InterPro" id="IPR059179">
    <property type="entry name" value="MLKL-like_MCAfunc"/>
</dbReference>
<dbReference type="Proteomes" id="UP000313359">
    <property type="component" value="Unassembled WGS sequence"/>
</dbReference>
<sequence length="865" mass="96939">MKYRAATNLAQGLQEPAELSEKDEKILSAYIDRGSTQDIEAGYTSTIYEKIIAELTMFAPAKAAAGILLLIFETVKNVQTNRQDCHRLARRCLSLLVDIRDQLADHAGPIPPRLVKAISKFEETLESIYKYIKQEAEQKWGARLMRKSTIENALTDYNAALDDAARAFQIATLINIHLAVGDASTARIDEPADCELAIVTARGEPSGSTTSQSYASESTCGEAILDVQELRLSPISRSATVSCLSYVLSGRVSLVAVQSTTFELLDRAPPSQVVDAQARQTDSFDLIDLSSSSSGEFLSLETSSRQILHVVEDEEEEETEPVITNHHGFSRYHQSQFRLKPRSRVIKEGWWAGATEGRIDGQESLMLRYEGDRRNAMKRWVRDVRLLQNVYHPNLPQMVGYSNDETPTPFLLLANVQTRLPQALLLDSLKNASLAQCAQIMLQFYRETLDAALYLQQQLNLSDSKIQDYVENASYRIDAERTVIMGLPPPEIDNRVSWRNYGLASSIRDIYLKILPNHGSAPKQPDSDMEGVASDLQRKVNHLTILARALLPNSDDIKTVKERLQKLLGSVDDEEGFSETPLMTLRQIRKAAFAANVHQQAWFENQGIPPHKFRVGDLGYLPKDTTTEGKDWTNFVVLCNILEEGLAKLDVSDATVGHKGSWQDGFHEREDITPYELPGGLHGWAVAVPPEAEYTIDIVHTKEFDRVHDAWDYLLDVGKAMAETHDVKPEELILITRVGAEQRFKVRDLRRVQYNMPESHGSHYGPGGHTGFGQHSAHNSYGLGRGAGHRKPVRGQDLSFKIFYVFTSASKDHEPYFSQTPIPTPQPQAKKPQELDPNTVKCFAFLDVTYGFLNYVQLHAEDFAD</sequence>
<dbReference type="Gene3D" id="1.20.930.20">
    <property type="entry name" value="Adaptor protein Cbl, N-terminal domain"/>
    <property type="match status" value="1"/>
</dbReference>
<dbReference type="InterPro" id="IPR054000">
    <property type="entry name" value="MLKL_N"/>
</dbReference>